<dbReference type="EMBL" id="LAZR01000061">
    <property type="protein sequence ID" value="KKN97004.1"/>
    <property type="molecule type" value="Genomic_DNA"/>
</dbReference>
<evidence type="ECO:0000256" key="1">
    <source>
        <dbReference type="ARBA" id="ARBA00022603"/>
    </source>
</evidence>
<proteinExistence type="predicted"/>
<dbReference type="GO" id="GO:0005829">
    <property type="term" value="C:cytosol"/>
    <property type="evidence" value="ECO:0007669"/>
    <property type="project" value="TreeGrafter"/>
</dbReference>
<dbReference type="Pfam" id="PF13649">
    <property type="entry name" value="Methyltransf_25"/>
    <property type="match status" value="1"/>
</dbReference>
<keyword evidence="1" id="KW-0489">Methyltransferase</keyword>
<dbReference type="GO" id="GO:0046500">
    <property type="term" value="P:S-adenosylmethionine metabolic process"/>
    <property type="evidence" value="ECO:0007669"/>
    <property type="project" value="TreeGrafter"/>
</dbReference>
<feature type="domain" description="Methyltransferase" evidence="4">
    <location>
        <begin position="41"/>
        <end position="137"/>
    </location>
</feature>
<evidence type="ECO:0000259" key="4">
    <source>
        <dbReference type="Pfam" id="PF13649"/>
    </source>
</evidence>
<dbReference type="GO" id="GO:0042802">
    <property type="term" value="F:identical protein binding"/>
    <property type="evidence" value="ECO:0007669"/>
    <property type="project" value="TreeGrafter"/>
</dbReference>
<dbReference type="InterPro" id="IPR041698">
    <property type="entry name" value="Methyltransf_25"/>
</dbReference>
<dbReference type="PANTHER" id="PTHR16458">
    <property type="entry name" value="GLYCINE N-METHYLTRANSFERASE"/>
    <property type="match status" value="1"/>
</dbReference>
<gene>
    <name evidence="5" type="ORF">LCGC14_0162550</name>
</gene>
<organism evidence="5">
    <name type="scientific">marine sediment metagenome</name>
    <dbReference type="NCBI Taxonomy" id="412755"/>
    <lineage>
        <taxon>unclassified sequences</taxon>
        <taxon>metagenomes</taxon>
        <taxon>ecological metagenomes</taxon>
    </lineage>
</organism>
<evidence type="ECO:0000256" key="2">
    <source>
        <dbReference type="ARBA" id="ARBA00022679"/>
    </source>
</evidence>
<dbReference type="Gene3D" id="2.20.25.110">
    <property type="entry name" value="S-adenosyl-L-methionine-dependent methyltransferases"/>
    <property type="match status" value="1"/>
</dbReference>
<dbReference type="InterPro" id="IPR029063">
    <property type="entry name" value="SAM-dependent_MTases_sf"/>
</dbReference>
<dbReference type="GO" id="GO:0051289">
    <property type="term" value="P:protein homotetramerization"/>
    <property type="evidence" value="ECO:0007669"/>
    <property type="project" value="TreeGrafter"/>
</dbReference>
<dbReference type="GO" id="GO:0016594">
    <property type="term" value="F:glycine binding"/>
    <property type="evidence" value="ECO:0007669"/>
    <property type="project" value="TreeGrafter"/>
</dbReference>
<evidence type="ECO:0000256" key="3">
    <source>
        <dbReference type="ARBA" id="ARBA00022691"/>
    </source>
</evidence>
<protein>
    <recommendedName>
        <fullName evidence="4">Methyltransferase domain-containing protein</fullName>
    </recommendedName>
</protein>
<keyword evidence="2" id="KW-0808">Transferase</keyword>
<dbReference type="GO" id="GO:0006111">
    <property type="term" value="P:regulation of gluconeogenesis"/>
    <property type="evidence" value="ECO:0007669"/>
    <property type="project" value="TreeGrafter"/>
</dbReference>
<dbReference type="GO" id="GO:0032259">
    <property type="term" value="P:methylation"/>
    <property type="evidence" value="ECO:0007669"/>
    <property type="project" value="UniProtKB-KW"/>
</dbReference>
<evidence type="ECO:0000313" key="5">
    <source>
        <dbReference type="EMBL" id="KKN97004.1"/>
    </source>
</evidence>
<dbReference type="GO" id="GO:0046498">
    <property type="term" value="P:S-adenosylhomocysteine metabolic process"/>
    <property type="evidence" value="ECO:0007669"/>
    <property type="project" value="TreeGrafter"/>
</dbReference>
<keyword evidence="3" id="KW-0949">S-adenosyl-L-methionine</keyword>
<sequence length="246" mass="26278">MDFYDAIAGDYGTIVDAAGRAAGIEAFIGALMDSHPIRSALDVACGAGAYTIALAKRGVRVTGADVSEAMLAGARAAADSADVRIDWVCAPMQTIARRAAGPFDAVLCMGNSIPHVLDDAGLAQTIAGFHQVLAPGGVAVIHLLNYQRILARQERIVGVTRRGDSEYVRFYDFLDGRVRFNVLQMQWDGERCTHELHSTELRPYLADELAAALSEGGFADVSVHGDQQFGPFDAAESDVLMLVAHK</sequence>
<dbReference type="SUPFAM" id="SSF53335">
    <property type="entry name" value="S-adenosyl-L-methionine-dependent methyltransferases"/>
    <property type="match status" value="1"/>
</dbReference>
<comment type="caution">
    <text evidence="5">The sequence shown here is derived from an EMBL/GenBank/DDBJ whole genome shotgun (WGS) entry which is preliminary data.</text>
</comment>
<name>A0A0F9UZ28_9ZZZZ</name>
<dbReference type="CDD" id="cd02440">
    <property type="entry name" value="AdoMet_MTases"/>
    <property type="match status" value="1"/>
</dbReference>
<dbReference type="Gene3D" id="3.40.50.150">
    <property type="entry name" value="Vaccinia Virus protein VP39"/>
    <property type="match status" value="1"/>
</dbReference>
<dbReference type="GO" id="GO:1904047">
    <property type="term" value="F:S-adenosyl-L-methionine binding"/>
    <property type="evidence" value="ECO:0007669"/>
    <property type="project" value="TreeGrafter"/>
</dbReference>
<dbReference type="GO" id="GO:1901052">
    <property type="term" value="P:sarcosine metabolic process"/>
    <property type="evidence" value="ECO:0007669"/>
    <property type="project" value="TreeGrafter"/>
</dbReference>
<dbReference type="PANTHER" id="PTHR16458:SF2">
    <property type="entry name" value="GLYCINE N-METHYLTRANSFERASE"/>
    <property type="match status" value="1"/>
</dbReference>
<dbReference type="AlphaFoldDB" id="A0A0F9UZ28"/>
<dbReference type="InterPro" id="IPR014369">
    <property type="entry name" value="Gly/Sar_N_MeTrfase"/>
</dbReference>
<dbReference type="GO" id="GO:0006730">
    <property type="term" value="P:one-carbon metabolic process"/>
    <property type="evidence" value="ECO:0007669"/>
    <property type="project" value="TreeGrafter"/>
</dbReference>
<reference evidence="5" key="1">
    <citation type="journal article" date="2015" name="Nature">
        <title>Complex archaea that bridge the gap between prokaryotes and eukaryotes.</title>
        <authorList>
            <person name="Spang A."/>
            <person name="Saw J.H."/>
            <person name="Jorgensen S.L."/>
            <person name="Zaremba-Niedzwiedzka K."/>
            <person name="Martijn J."/>
            <person name="Lind A.E."/>
            <person name="van Eijk R."/>
            <person name="Schleper C."/>
            <person name="Guy L."/>
            <person name="Ettema T.J."/>
        </authorList>
    </citation>
    <scope>NUCLEOTIDE SEQUENCE</scope>
</reference>
<dbReference type="GO" id="GO:0017174">
    <property type="term" value="F:glycine N-methyltransferase activity"/>
    <property type="evidence" value="ECO:0007669"/>
    <property type="project" value="InterPro"/>
</dbReference>
<accession>A0A0F9UZ28</accession>